<evidence type="ECO:0000259" key="8">
    <source>
        <dbReference type="Pfam" id="PF01618"/>
    </source>
</evidence>
<comment type="subcellular location">
    <subcellularLocation>
        <location evidence="1">Cell membrane</location>
        <topology evidence="1">Multi-pass membrane protein</topology>
    </subcellularLocation>
    <subcellularLocation>
        <location evidence="6">Membrane</location>
        <topology evidence="6">Multi-pass membrane protein</topology>
    </subcellularLocation>
</comment>
<evidence type="ECO:0000256" key="5">
    <source>
        <dbReference type="ARBA" id="ARBA00023136"/>
    </source>
</evidence>
<dbReference type="Proteomes" id="UP000013232">
    <property type="component" value="Unassembled WGS sequence"/>
</dbReference>
<organism evidence="9 10">
    <name type="scientific">Thauera linaloolentis (strain DSM 12138 / JCM 21573 / CCUG 41526 / CIP 105981 / IAM 15112 / NBRC 102519 / 47Lol)</name>
    <dbReference type="NCBI Taxonomy" id="1123367"/>
    <lineage>
        <taxon>Bacteria</taxon>
        <taxon>Pseudomonadati</taxon>
        <taxon>Pseudomonadota</taxon>
        <taxon>Betaproteobacteria</taxon>
        <taxon>Rhodocyclales</taxon>
        <taxon>Zoogloeaceae</taxon>
        <taxon>Thauera</taxon>
    </lineage>
</organism>
<accession>N6ZB82</accession>
<dbReference type="RefSeq" id="WP_004335439.1">
    <property type="nucleotide sequence ID" value="NZ_AMXE01000014.1"/>
</dbReference>
<dbReference type="EMBL" id="AMXE01000014">
    <property type="protein sequence ID" value="ENO89429.1"/>
    <property type="molecule type" value="Genomic_DNA"/>
</dbReference>
<feature type="transmembrane region" description="Helical" evidence="7">
    <location>
        <begin position="31"/>
        <end position="52"/>
    </location>
</feature>
<evidence type="ECO:0000313" key="10">
    <source>
        <dbReference type="Proteomes" id="UP000013232"/>
    </source>
</evidence>
<dbReference type="GO" id="GO:0005886">
    <property type="term" value="C:plasma membrane"/>
    <property type="evidence" value="ECO:0007669"/>
    <property type="project" value="UniProtKB-SubCell"/>
</dbReference>
<proteinExistence type="inferred from homology"/>
<sequence>MSTSASTADGAVNISLSPVDLFLHADSVGKGVIILLLLASVASWGVIVEKLLRFRILHQRARSWLDTFRANPSLPELAASLARHPKDPLAKVFRSLINEWKLTHDDDLHLTPSGRESLKERLIRVGQVSTGIELEHLQRGSQILATIGSVAPFVGLFGTVWGIMNAFQGIAATNNTSLAVVAPGIAEALFATALGLAAAIPAVIAYNRIAGDIGAYANRLGTLIGVVEVQLSRQLESGRPLPDSVISVPAAARAATQPAAGARLGTQGA</sequence>
<dbReference type="PANTHER" id="PTHR30625">
    <property type="entry name" value="PROTEIN TOLQ"/>
    <property type="match status" value="1"/>
</dbReference>
<evidence type="ECO:0000256" key="1">
    <source>
        <dbReference type="ARBA" id="ARBA00004651"/>
    </source>
</evidence>
<keyword evidence="6" id="KW-0653">Protein transport</keyword>
<dbReference type="PANTHER" id="PTHR30625:SF16">
    <property type="entry name" value="BIOPOLYMER TRANSPORT PROTEIN EXBB"/>
    <property type="match status" value="1"/>
</dbReference>
<evidence type="ECO:0000313" key="9">
    <source>
        <dbReference type="EMBL" id="ENO89429.1"/>
    </source>
</evidence>
<dbReference type="Pfam" id="PF01618">
    <property type="entry name" value="MotA_ExbB"/>
    <property type="match status" value="1"/>
</dbReference>
<keyword evidence="3 7" id="KW-0812">Transmembrane</keyword>
<dbReference type="AlphaFoldDB" id="N6ZB82"/>
<reference evidence="9 10" key="1">
    <citation type="submission" date="2012-09" db="EMBL/GenBank/DDBJ databases">
        <title>Draft Genome Sequences of 6 Strains from Genus Thauera.</title>
        <authorList>
            <person name="Liu B."/>
            <person name="Shapleigh J.P."/>
            <person name="Frostegard A.H."/>
        </authorList>
    </citation>
    <scope>NUCLEOTIDE SEQUENCE [LARGE SCALE GENOMIC DNA]</scope>
    <source>
        <strain evidence="10">47Lol / DSM 12138</strain>
    </source>
</reference>
<dbReference type="InterPro" id="IPR002898">
    <property type="entry name" value="MotA_ExbB_proton_chnl"/>
</dbReference>
<gene>
    <name evidence="9" type="ORF">C666_05900</name>
</gene>
<keyword evidence="10" id="KW-1185">Reference proteome</keyword>
<keyword evidence="2" id="KW-1003">Cell membrane</keyword>
<keyword evidence="4 7" id="KW-1133">Transmembrane helix</keyword>
<evidence type="ECO:0000256" key="7">
    <source>
        <dbReference type="SAM" id="Phobius"/>
    </source>
</evidence>
<dbReference type="GO" id="GO:0017038">
    <property type="term" value="P:protein import"/>
    <property type="evidence" value="ECO:0007669"/>
    <property type="project" value="TreeGrafter"/>
</dbReference>
<comment type="caution">
    <text evidence="9">The sequence shown here is derived from an EMBL/GenBank/DDBJ whole genome shotgun (WGS) entry which is preliminary data.</text>
</comment>
<dbReference type="eggNOG" id="COG0811">
    <property type="taxonomic scope" value="Bacteria"/>
</dbReference>
<feature type="transmembrane region" description="Helical" evidence="7">
    <location>
        <begin position="184"/>
        <end position="206"/>
    </location>
</feature>
<dbReference type="STRING" id="1123367.GCA_000621305_02990"/>
<evidence type="ECO:0000256" key="2">
    <source>
        <dbReference type="ARBA" id="ARBA00022475"/>
    </source>
</evidence>
<evidence type="ECO:0000256" key="4">
    <source>
        <dbReference type="ARBA" id="ARBA00022989"/>
    </source>
</evidence>
<feature type="transmembrane region" description="Helical" evidence="7">
    <location>
        <begin position="143"/>
        <end position="164"/>
    </location>
</feature>
<dbReference type="OrthoDB" id="9805133at2"/>
<feature type="domain" description="MotA/TolQ/ExbB proton channel" evidence="8">
    <location>
        <begin position="115"/>
        <end position="216"/>
    </location>
</feature>
<dbReference type="InterPro" id="IPR050790">
    <property type="entry name" value="ExbB/TolQ_transport"/>
</dbReference>
<name>N6ZB82_THAL4</name>
<keyword evidence="6" id="KW-0813">Transport</keyword>
<keyword evidence="5 7" id="KW-0472">Membrane</keyword>
<comment type="similarity">
    <text evidence="6">Belongs to the exbB/tolQ family.</text>
</comment>
<evidence type="ECO:0000256" key="3">
    <source>
        <dbReference type="ARBA" id="ARBA00022692"/>
    </source>
</evidence>
<evidence type="ECO:0000256" key="6">
    <source>
        <dbReference type="RuleBase" id="RU004057"/>
    </source>
</evidence>
<protein>
    <submittedName>
        <fullName evidence="9">MotA/TolQ/ExbB proton channel</fullName>
    </submittedName>
</protein>